<organism evidence="10 11">
    <name type="scientific">Flavobacterium cerinum</name>
    <dbReference type="NCBI Taxonomy" id="2502784"/>
    <lineage>
        <taxon>Bacteria</taxon>
        <taxon>Pseudomonadati</taxon>
        <taxon>Bacteroidota</taxon>
        <taxon>Flavobacteriia</taxon>
        <taxon>Flavobacteriales</taxon>
        <taxon>Flavobacteriaceae</taxon>
        <taxon>Flavobacterium</taxon>
    </lineage>
</organism>
<dbReference type="Gene3D" id="2.40.440.10">
    <property type="entry name" value="L,D-transpeptidase catalytic domain-like"/>
    <property type="match status" value="1"/>
</dbReference>
<evidence type="ECO:0000256" key="2">
    <source>
        <dbReference type="ARBA" id="ARBA00005992"/>
    </source>
</evidence>
<evidence type="ECO:0000256" key="6">
    <source>
        <dbReference type="ARBA" id="ARBA00023316"/>
    </source>
</evidence>
<sequence length="175" mass="19621">MKRLLKNMIWMLLLLPVGLAVYYFYPGSKIPKGKTVDKLIVYKSKRSMEAWSGSERLKTYHIALGKNPIGHKQFEGDNKTPEGVYHINDRNPKSGYHKNLGVSYPNTADKTSAEKLGKAPGGHIKIHGLRNGTAGYMGKFHRLKDWTAGCIAVTNDEVDELYTAVKENAVIEIYP</sequence>
<evidence type="ECO:0000256" key="7">
    <source>
        <dbReference type="PROSITE-ProRule" id="PRU01373"/>
    </source>
</evidence>
<evidence type="ECO:0000256" key="1">
    <source>
        <dbReference type="ARBA" id="ARBA00004752"/>
    </source>
</evidence>
<dbReference type="InterPro" id="IPR038063">
    <property type="entry name" value="Transpep_catalytic_dom"/>
</dbReference>
<dbReference type="GO" id="GO:0004180">
    <property type="term" value="F:carboxypeptidase activity"/>
    <property type="evidence" value="ECO:0007669"/>
    <property type="project" value="UniProtKB-ARBA"/>
</dbReference>
<evidence type="ECO:0000259" key="9">
    <source>
        <dbReference type="PROSITE" id="PS52029"/>
    </source>
</evidence>
<feature type="transmembrane region" description="Helical" evidence="8">
    <location>
        <begin position="7"/>
        <end position="25"/>
    </location>
</feature>
<reference evidence="10 11" key="1">
    <citation type="submission" date="2019-01" db="EMBL/GenBank/DDBJ databases">
        <title>Flavobacterium sp. nov.,isolated from freshwater.</title>
        <authorList>
            <person name="Zhang R."/>
            <person name="Du Z.-J."/>
        </authorList>
    </citation>
    <scope>NUCLEOTIDE SEQUENCE [LARGE SCALE GENOMIC DNA]</scope>
    <source>
        <strain evidence="10 11">1E403</strain>
    </source>
</reference>
<evidence type="ECO:0000256" key="8">
    <source>
        <dbReference type="SAM" id="Phobius"/>
    </source>
</evidence>
<keyword evidence="3" id="KW-0808">Transferase</keyword>
<dbReference type="GO" id="GO:0008360">
    <property type="term" value="P:regulation of cell shape"/>
    <property type="evidence" value="ECO:0007669"/>
    <property type="project" value="UniProtKB-UniRule"/>
</dbReference>
<comment type="similarity">
    <text evidence="2">Belongs to the YkuD family.</text>
</comment>
<dbReference type="PROSITE" id="PS52029">
    <property type="entry name" value="LD_TPASE"/>
    <property type="match status" value="1"/>
</dbReference>
<proteinExistence type="inferred from homology"/>
<keyword evidence="8" id="KW-0472">Membrane</keyword>
<keyword evidence="4 7" id="KW-0133">Cell shape</keyword>
<evidence type="ECO:0000256" key="4">
    <source>
        <dbReference type="ARBA" id="ARBA00022960"/>
    </source>
</evidence>
<evidence type="ECO:0000256" key="3">
    <source>
        <dbReference type="ARBA" id="ARBA00022679"/>
    </source>
</evidence>
<evidence type="ECO:0000313" key="11">
    <source>
        <dbReference type="Proteomes" id="UP000287527"/>
    </source>
</evidence>
<feature type="active site" description="Nucleophile" evidence="7">
    <location>
        <position position="150"/>
    </location>
</feature>
<dbReference type="AlphaFoldDB" id="A0A444HDU7"/>
<keyword evidence="11" id="KW-1185">Reference proteome</keyword>
<dbReference type="GO" id="GO:0009252">
    <property type="term" value="P:peptidoglycan biosynthetic process"/>
    <property type="evidence" value="ECO:0007669"/>
    <property type="project" value="UniProtKB-UniPathway"/>
</dbReference>
<feature type="domain" description="L,D-TPase catalytic" evidence="9">
    <location>
        <begin position="37"/>
        <end position="174"/>
    </location>
</feature>
<dbReference type="GO" id="GO:0016740">
    <property type="term" value="F:transferase activity"/>
    <property type="evidence" value="ECO:0007669"/>
    <property type="project" value="UniProtKB-KW"/>
</dbReference>
<keyword evidence="8" id="KW-1133">Transmembrane helix</keyword>
<dbReference type="EMBL" id="SBII01000002">
    <property type="protein sequence ID" value="RWX02449.1"/>
    <property type="molecule type" value="Genomic_DNA"/>
</dbReference>
<dbReference type="SUPFAM" id="SSF141523">
    <property type="entry name" value="L,D-transpeptidase catalytic domain-like"/>
    <property type="match status" value="1"/>
</dbReference>
<keyword evidence="5 7" id="KW-0573">Peptidoglycan synthesis</keyword>
<dbReference type="GO" id="GO:0071555">
    <property type="term" value="P:cell wall organization"/>
    <property type="evidence" value="ECO:0007669"/>
    <property type="project" value="UniProtKB-UniRule"/>
</dbReference>
<comment type="caution">
    <text evidence="10">The sequence shown here is derived from an EMBL/GenBank/DDBJ whole genome shotgun (WGS) entry which is preliminary data.</text>
</comment>
<dbReference type="Proteomes" id="UP000287527">
    <property type="component" value="Unassembled WGS sequence"/>
</dbReference>
<protein>
    <recommendedName>
        <fullName evidence="9">L,D-TPase catalytic domain-containing protein</fullName>
    </recommendedName>
</protein>
<dbReference type="PANTHER" id="PTHR36699:SF1">
    <property type="entry name" value="L,D-TRANSPEPTIDASE YAFK-RELATED"/>
    <property type="match status" value="1"/>
</dbReference>
<dbReference type="OrthoDB" id="9809748at2"/>
<keyword evidence="6 7" id="KW-0961">Cell wall biogenesis/degradation</keyword>
<feature type="active site" description="Proton donor/acceptor" evidence="7">
    <location>
        <position position="127"/>
    </location>
</feature>
<dbReference type="PANTHER" id="PTHR36699">
    <property type="entry name" value="LD-TRANSPEPTIDASE"/>
    <property type="match status" value="1"/>
</dbReference>
<evidence type="ECO:0000313" key="10">
    <source>
        <dbReference type="EMBL" id="RWX02449.1"/>
    </source>
</evidence>
<dbReference type="CDD" id="cd16913">
    <property type="entry name" value="YkuD_like"/>
    <property type="match status" value="1"/>
</dbReference>
<gene>
    <name evidence="10" type="ORF">EPI11_04310</name>
</gene>
<dbReference type="InterPro" id="IPR005490">
    <property type="entry name" value="LD_TPept_cat_dom"/>
</dbReference>
<comment type="pathway">
    <text evidence="1 7">Cell wall biogenesis; peptidoglycan biosynthesis.</text>
</comment>
<accession>A0A444HDU7</accession>
<evidence type="ECO:0000256" key="5">
    <source>
        <dbReference type="ARBA" id="ARBA00022984"/>
    </source>
</evidence>
<name>A0A444HDU7_9FLAO</name>
<dbReference type="Pfam" id="PF03734">
    <property type="entry name" value="YkuD"/>
    <property type="match status" value="1"/>
</dbReference>
<dbReference type="UniPathway" id="UPA00219"/>
<keyword evidence="8" id="KW-0812">Transmembrane</keyword>